<dbReference type="Gene3D" id="3.40.50.2000">
    <property type="entry name" value="Glycogen Phosphorylase B"/>
    <property type="match status" value="2"/>
</dbReference>
<evidence type="ECO:0000259" key="3">
    <source>
        <dbReference type="Pfam" id="PF13439"/>
    </source>
</evidence>
<gene>
    <name evidence="4" type="ORF">MUN82_11980</name>
</gene>
<proteinExistence type="predicted"/>
<dbReference type="PANTHER" id="PTHR12526:SF613">
    <property type="entry name" value="PHOSPHATIDYL-MYO-INOSITOL MANNOSYLTRANSFERASE"/>
    <property type="match status" value="1"/>
</dbReference>
<dbReference type="EMBL" id="CP095053">
    <property type="protein sequence ID" value="UOR03668.1"/>
    <property type="molecule type" value="Genomic_DNA"/>
</dbReference>
<name>A0A8T9SNH0_9BACT</name>
<dbReference type="GO" id="GO:0016757">
    <property type="term" value="F:glycosyltransferase activity"/>
    <property type="evidence" value="ECO:0007669"/>
    <property type="project" value="InterPro"/>
</dbReference>
<dbReference type="KEGG" id="haei:MUN82_11980"/>
<dbReference type="SUPFAM" id="SSF53756">
    <property type="entry name" value="UDP-Glycosyltransferase/glycogen phosphorylase"/>
    <property type="match status" value="1"/>
</dbReference>
<dbReference type="CDD" id="cd03801">
    <property type="entry name" value="GT4_PimA-like"/>
    <property type="match status" value="1"/>
</dbReference>
<dbReference type="AlphaFoldDB" id="A0A8T9SNH0"/>
<evidence type="ECO:0000313" key="4">
    <source>
        <dbReference type="EMBL" id="UOR03668.1"/>
    </source>
</evidence>
<dbReference type="InterPro" id="IPR028098">
    <property type="entry name" value="Glyco_trans_4-like_N"/>
</dbReference>
<sequence length="408" mass="45316">MNILLTSLMVPGAPSGVRVHYERLAEQLQREGHTVTVITQASLRPMVRRAIGVFRRALGLFGQSGTRIGIELGFVAEIYFAIDRTARYDVVNAQDVSSGWAARLALRDQAPVIVTGHFNDHPAEELVHQLHLSGLSARFLHRWYTFLLRKTQFFIGVSDYVLQRTLPWLPADAQSTVVYNGVDMTPPAEPTLPASVPDLRAMFPNRTIVLNVGQLEPRKNQRYLVQVAAALRQQYTDFVLVLVGKGEDEEHLRQQIAAAGLEQHVVLLGYHREIMALLRTANLYVHAATRENCPLVLLEAMATECPAVALAVGGIPELLAPTPEALIPVATPPVELADYLQELLTTPTRVEQLRQRQHAFGRTHFDAHVMLANTLAFFEQARQLPAPTPTHPARVPTPARPQPAMQAR</sequence>
<feature type="domain" description="Glycosyltransferase subfamily 4-like N-terminal" evidence="3">
    <location>
        <begin position="15"/>
        <end position="184"/>
    </location>
</feature>
<evidence type="ECO:0000256" key="1">
    <source>
        <dbReference type="SAM" id="MobiDB-lite"/>
    </source>
</evidence>
<protein>
    <submittedName>
        <fullName evidence="4">Glycosyltransferase family 4 protein</fullName>
    </submittedName>
</protein>
<feature type="region of interest" description="Disordered" evidence="1">
    <location>
        <begin position="385"/>
        <end position="408"/>
    </location>
</feature>
<dbReference type="Pfam" id="PF00534">
    <property type="entry name" value="Glycos_transf_1"/>
    <property type="match status" value="1"/>
</dbReference>
<dbReference type="RefSeq" id="WP_245090605.1">
    <property type="nucleotide sequence ID" value="NZ_CP095053.1"/>
</dbReference>
<keyword evidence="5" id="KW-1185">Reference proteome</keyword>
<reference evidence="4 5" key="1">
    <citation type="submission" date="2022-04" db="EMBL/GenBank/DDBJ databases">
        <title>Hymenobacter sp. isolated from the air.</title>
        <authorList>
            <person name="Won M."/>
            <person name="Lee C.-M."/>
            <person name="Woen H.-Y."/>
            <person name="Kwon S.-W."/>
        </authorList>
    </citation>
    <scope>NUCLEOTIDE SEQUENCE [LARGE SCALE GENOMIC DNA]</scope>
    <source>
        <strain evidence="5">5413 J-13</strain>
    </source>
</reference>
<dbReference type="Proteomes" id="UP000829925">
    <property type="component" value="Chromosome"/>
</dbReference>
<evidence type="ECO:0000259" key="2">
    <source>
        <dbReference type="Pfam" id="PF00534"/>
    </source>
</evidence>
<dbReference type="PANTHER" id="PTHR12526">
    <property type="entry name" value="GLYCOSYLTRANSFERASE"/>
    <property type="match status" value="1"/>
</dbReference>
<organism evidence="4 5">
    <name type="scientific">Hymenobacter aerilatus</name>
    <dbReference type="NCBI Taxonomy" id="2932251"/>
    <lineage>
        <taxon>Bacteria</taxon>
        <taxon>Pseudomonadati</taxon>
        <taxon>Bacteroidota</taxon>
        <taxon>Cytophagia</taxon>
        <taxon>Cytophagales</taxon>
        <taxon>Hymenobacteraceae</taxon>
        <taxon>Hymenobacter</taxon>
    </lineage>
</organism>
<accession>A0A8T9SNH0</accession>
<feature type="domain" description="Glycosyl transferase family 1" evidence="2">
    <location>
        <begin position="205"/>
        <end position="356"/>
    </location>
</feature>
<dbReference type="InterPro" id="IPR001296">
    <property type="entry name" value="Glyco_trans_1"/>
</dbReference>
<dbReference type="Pfam" id="PF13439">
    <property type="entry name" value="Glyco_transf_4"/>
    <property type="match status" value="1"/>
</dbReference>
<evidence type="ECO:0000313" key="5">
    <source>
        <dbReference type="Proteomes" id="UP000829925"/>
    </source>
</evidence>